<keyword evidence="2" id="KW-1185">Reference proteome</keyword>
<dbReference type="EMBL" id="SRZC01000006">
    <property type="protein sequence ID" value="TGX82973.1"/>
    <property type="molecule type" value="Genomic_DNA"/>
</dbReference>
<protein>
    <submittedName>
        <fullName evidence="1">Uncharacterized protein</fullName>
    </submittedName>
</protein>
<reference evidence="1" key="1">
    <citation type="submission" date="2019-04" db="EMBL/GenBank/DDBJ databases">
        <title>Microbes associate with the intestines of laboratory mice.</title>
        <authorList>
            <person name="Navarre W."/>
            <person name="Wong E."/>
            <person name="Huang K."/>
            <person name="Tropini C."/>
            <person name="Ng K."/>
            <person name="Yu B."/>
        </authorList>
    </citation>
    <scope>NUCLEOTIDE SEQUENCE</scope>
    <source>
        <strain evidence="1">NM73_A23</strain>
    </source>
</reference>
<gene>
    <name evidence="1" type="ORF">E5358_04750</name>
</gene>
<name>A0AC61QS29_9BACT</name>
<comment type="caution">
    <text evidence="1">The sequence shown here is derived from an EMBL/GenBank/DDBJ whole genome shotgun (WGS) entry which is preliminary data.</text>
</comment>
<organism evidence="1 2">
    <name type="scientific">Palleniella muris</name>
    <dbReference type="NCBI Taxonomy" id="3038145"/>
    <lineage>
        <taxon>Bacteria</taxon>
        <taxon>Pseudomonadati</taxon>
        <taxon>Bacteroidota</taxon>
        <taxon>Bacteroidia</taxon>
        <taxon>Bacteroidales</taxon>
        <taxon>Prevotellaceae</taxon>
        <taxon>Palleniella</taxon>
    </lineage>
</organism>
<sequence length="244" mass="29026">MTLGTHNSLTSYPLVWYLRPFGALINIVCRCQRKGYTIEQQYNDGIRWFNLQVTKRGGKWCGSHGIALYDVTLDNVLAFLDNAARKDKETVFVQLVNDRNFRHSASPLEFDILVSRVRLLYGNLKLQVVWDEANGGKYDTRIPISGKEVYWATWWVKEKMKDARFPWWLGFVKYPPFLRYWAKRYNKRYIKEFGNYDYLMLDYVHVEPENNYPKWQKSQTLTAYPHYGEKSSRPSTQKESWKTC</sequence>
<evidence type="ECO:0000313" key="2">
    <source>
        <dbReference type="Proteomes" id="UP000308886"/>
    </source>
</evidence>
<evidence type="ECO:0000313" key="1">
    <source>
        <dbReference type="EMBL" id="TGX82973.1"/>
    </source>
</evidence>
<accession>A0AC61QS29</accession>
<dbReference type="Proteomes" id="UP000308886">
    <property type="component" value="Unassembled WGS sequence"/>
</dbReference>
<proteinExistence type="predicted"/>